<accession>A0A9P5HY86</accession>
<comment type="caution">
    <text evidence="2">The sequence shown here is derived from an EMBL/GenBank/DDBJ whole genome shotgun (WGS) entry which is preliminary data.</text>
</comment>
<dbReference type="Proteomes" id="UP000710849">
    <property type="component" value="Unassembled WGS sequence"/>
</dbReference>
<protein>
    <submittedName>
        <fullName evidence="2">Uncharacterized protein</fullName>
    </submittedName>
</protein>
<proteinExistence type="predicted"/>
<dbReference type="GeneID" id="62155224"/>
<evidence type="ECO:0000256" key="1">
    <source>
        <dbReference type="SAM" id="MobiDB-lite"/>
    </source>
</evidence>
<keyword evidence="3" id="KW-1185">Reference proteome</keyword>
<sequence length="63" mass="7499">MSRNQITRYELTHERPQDLQSPVAQRNEVHFQLFRRSTGQQINIGYLNSQVDNRRDNSSEQNP</sequence>
<dbReference type="AlphaFoldDB" id="A0A9P5HY86"/>
<gene>
    <name evidence="2" type="ORF">EAE97_011636</name>
</gene>
<dbReference type="EMBL" id="RCSW01000039">
    <property type="protein sequence ID" value="KAF7919718.1"/>
    <property type="molecule type" value="Genomic_DNA"/>
</dbReference>
<evidence type="ECO:0000313" key="2">
    <source>
        <dbReference type="EMBL" id="KAF7919718.1"/>
    </source>
</evidence>
<feature type="region of interest" description="Disordered" evidence="1">
    <location>
        <begin position="1"/>
        <end position="20"/>
    </location>
</feature>
<name>A0A9P5HY86_9HELO</name>
<dbReference type="RefSeq" id="XP_038727049.1">
    <property type="nucleotide sequence ID" value="XM_038882151.1"/>
</dbReference>
<evidence type="ECO:0000313" key="3">
    <source>
        <dbReference type="Proteomes" id="UP000710849"/>
    </source>
</evidence>
<organism evidence="2 3">
    <name type="scientific">Botrytis byssoidea</name>
    <dbReference type="NCBI Taxonomy" id="139641"/>
    <lineage>
        <taxon>Eukaryota</taxon>
        <taxon>Fungi</taxon>
        <taxon>Dikarya</taxon>
        <taxon>Ascomycota</taxon>
        <taxon>Pezizomycotina</taxon>
        <taxon>Leotiomycetes</taxon>
        <taxon>Helotiales</taxon>
        <taxon>Sclerotiniaceae</taxon>
        <taxon>Botrytis</taxon>
    </lineage>
</organism>
<reference evidence="2 3" key="1">
    <citation type="journal article" date="2020" name="Genome Biol. Evol.">
        <title>Comparative genomics of Sclerotiniaceae.</title>
        <authorList>
            <person name="Valero Jimenez C.A."/>
            <person name="Steentjes M."/>
            <person name="Scholten O.E."/>
            <person name="Van Kan J.A.L."/>
        </authorList>
    </citation>
    <scope>NUCLEOTIDE SEQUENCE [LARGE SCALE GENOMIC DNA]</scope>
    <source>
        <strain evidence="2 3">MUCL 94</strain>
    </source>
</reference>